<dbReference type="CDD" id="cd18793">
    <property type="entry name" value="SF2_C_SNF"/>
    <property type="match status" value="1"/>
</dbReference>
<dbReference type="EMBL" id="AVOT02036470">
    <property type="protein sequence ID" value="MBW0530981.1"/>
    <property type="molecule type" value="Genomic_DNA"/>
</dbReference>
<keyword evidence="3" id="KW-0067">ATP-binding</keyword>
<keyword evidence="6" id="KW-1185">Reference proteome</keyword>
<accession>A0A9Q3I5W8</accession>
<keyword evidence="1" id="KW-0547">Nucleotide-binding</keyword>
<keyword evidence="4" id="KW-1133">Transmembrane helix</keyword>
<name>A0A9Q3I5W8_9BASI</name>
<evidence type="ECO:0000256" key="3">
    <source>
        <dbReference type="ARBA" id="ARBA00022840"/>
    </source>
</evidence>
<gene>
    <name evidence="5" type="ORF">O181_070696</name>
</gene>
<keyword evidence="4" id="KW-0812">Transmembrane</keyword>
<feature type="transmembrane region" description="Helical" evidence="4">
    <location>
        <begin position="225"/>
        <end position="249"/>
    </location>
</feature>
<dbReference type="Proteomes" id="UP000765509">
    <property type="component" value="Unassembled WGS sequence"/>
</dbReference>
<dbReference type="PANTHER" id="PTHR45626:SF22">
    <property type="entry name" value="DNA REPAIR PROTEIN RAD5"/>
    <property type="match status" value="1"/>
</dbReference>
<dbReference type="SUPFAM" id="SSF52540">
    <property type="entry name" value="P-loop containing nucleoside triphosphate hydrolases"/>
    <property type="match status" value="1"/>
</dbReference>
<dbReference type="InterPro" id="IPR050628">
    <property type="entry name" value="SNF2_RAD54_helicase_TF"/>
</dbReference>
<dbReference type="Gene3D" id="3.40.50.300">
    <property type="entry name" value="P-loop containing nucleotide triphosphate hydrolases"/>
    <property type="match status" value="1"/>
</dbReference>
<dbReference type="GO" id="GO:0005524">
    <property type="term" value="F:ATP binding"/>
    <property type="evidence" value="ECO:0007669"/>
    <property type="project" value="UniProtKB-KW"/>
</dbReference>
<keyword evidence="4" id="KW-0472">Membrane</keyword>
<dbReference type="GO" id="GO:0008094">
    <property type="term" value="F:ATP-dependent activity, acting on DNA"/>
    <property type="evidence" value="ECO:0007669"/>
    <property type="project" value="TreeGrafter"/>
</dbReference>
<reference evidence="5" key="1">
    <citation type="submission" date="2021-03" db="EMBL/GenBank/DDBJ databases">
        <title>Draft genome sequence of rust myrtle Austropuccinia psidii MF-1, a brazilian biotype.</title>
        <authorList>
            <person name="Quecine M.C."/>
            <person name="Pachon D.M.R."/>
            <person name="Bonatelli M.L."/>
            <person name="Correr F.H."/>
            <person name="Franceschini L.M."/>
            <person name="Leite T.F."/>
            <person name="Margarido G.R.A."/>
            <person name="Almeida C.A."/>
            <person name="Ferrarezi J.A."/>
            <person name="Labate C.A."/>
        </authorList>
    </citation>
    <scope>NUCLEOTIDE SEQUENCE</scope>
    <source>
        <strain evidence="5">MF-1</strain>
    </source>
</reference>
<dbReference type="GO" id="GO:0016787">
    <property type="term" value="F:hydrolase activity"/>
    <property type="evidence" value="ECO:0007669"/>
    <property type="project" value="UniProtKB-KW"/>
</dbReference>
<dbReference type="InterPro" id="IPR027417">
    <property type="entry name" value="P-loop_NTPase"/>
</dbReference>
<dbReference type="GO" id="GO:0005634">
    <property type="term" value="C:nucleus"/>
    <property type="evidence" value="ECO:0007669"/>
    <property type="project" value="TreeGrafter"/>
</dbReference>
<proteinExistence type="predicted"/>
<evidence type="ECO:0000313" key="5">
    <source>
        <dbReference type="EMBL" id="MBW0530981.1"/>
    </source>
</evidence>
<protein>
    <recommendedName>
        <fullName evidence="7">Helicase C-terminal domain-containing protein</fullName>
    </recommendedName>
</protein>
<keyword evidence="2" id="KW-0378">Hydrolase</keyword>
<dbReference type="InterPro" id="IPR049730">
    <property type="entry name" value="SNF2/RAD54-like_C"/>
</dbReference>
<dbReference type="OrthoDB" id="448448at2759"/>
<sequence length="281" mass="31084">MGTPIDNTIDDLLGILSSITQPQSSDQDNWSSFILNSLSKGRNDILHLELGHTKTTHLQSLPTISNHYELLPLNPTMQQEYSALYKEFLSSKIKEPGECFRIINNLCICCDNNIMLNTMVDPNLEDHEGRSTQNSSIITQAIVDVETCMMSSKIKQLLKSLLKNKRSKCGPSKLVVYSQWTQFLDLIGIVLAHHSILSEQTDETITARGKDKALDKFFSNPECEVLIASIAAAGTGLNITCTAIFYLMVRGPPKLYPNFPTLTSTFPGALLEPNYQGPGCG</sequence>
<evidence type="ECO:0008006" key="7">
    <source>
        <dbReference type="Google" id="ProtNLM"/>
    </source>
</evidence>
<evidence type="ECO:0000313" key="6">
    <source>
        <dbReference type="Proteomes" id="UP000765509"/>
    </source>
</evidence>
<dbReference type="AlphaFoldDB" id="A0A9Q3I5W8"/>
<organism evidence="5 6">
    <name type="scientific">Austropuccinia psidii MF-1</name>
    <dbReference type="NCBI Taxonomy" id="1389203"/>
    <lineage>
        <taxon>Eukaryota</taxon>
        <taxon>Fungi</taxon>
        <taxon>Dikarya</taxon>
        <taxon>Basidiomycota</taxon>
        <taxon>Pucciniomycotina</taxon>
        <taxon>Pucciniomycetes</taxon>
        <taxon>Pucciniales</taxon>
        <taxon>Sphaerophragmiaceae</taxon>
        <taxon>Austropuccinia</taxon>
    </lineage>
</organism>
<dbReference type="PANTHER" id="PTHR45626">
    <property type="entry name" value="TRANSCRIPTION TERMINATION FACTOR 2-RELATED"/>
    <property type="match status" value="1"/>
</dbReference>
<dbReference type="GO" id="GO:0006281">
    <property type="term" value="P:DNA repair"/>
    <property type="evidence" value="ECO:0007669"/>
    <property type="project" value="TreeGrafter"/>
</dbReference>
<evidence type="ECO:0000256" key="1">
    <source>
        <dbReference type="ARBA" id="ARBA00022741"/>
    </source>
</evidence>
<comment type="caution">
    <text evidence="5">The sequence shown here is derived from an EMBL/GenBank/DDBJ whole genome shotgun (WGS) entry which is preliminary data.</text>
</comment>
<evidence type="ECO:0000256" key="2">
    <source>
        <dbReference type="ARBA" id="ARBA00022801"/>
    </source>
</evidence>
<evidence type="ECO:0000256" key="4">
    <source>
        <dbReference type="SAM" id="Phobius"/>
    </source>
</evidence>